<gene>
    <name evidence="2" type="ORF">DF222_10845</name>
</gene>
<dbReference type="EMBL" id="QEEZ01000031">
    <property type="protein sequence ID" value="PWC00806.1"/>
    <property type="molecule type" value="Genomic_DNA"/>
</dbReference>
<feature type="chain" id="PRO_5015569362" description="Secreted protein" evidence="1">
    <location>
        <begin position="29"/>
        <end position="234"/>
    </location>
</feature>
<dbReference type="Proteomes" id="UP000244989">
    <property type="component" value="Unassembled WGS sequence"/>
</dbReference>
<organism evidence="2 3">
    <name type="scientific">Corynebacterium yudongzhengii</name>
    <dbReference type="NCBI Taxonomy" id="2080740"/>
    <lineage>
        <taxon>Bacteria</taxon>
        <taxon>Bacillati</taxon>
        <taxon>Actinomycetota</taxon>
        <taxon>Actinomycetes</taxon>
        <taxon>Mycobacteriales</taxon>
        <taxon>Corynebacteriaceae</taxon>
        <taxon>Corynebacterium</taxon>
    </lineage>
</organism>
<evidence type="ECO:0000256" key="1">
    <source>
        <dbReference type="SAM" id="SignalP"/>
    </source>
</evidence>
<evidence type="ECO:0000313" key="2">
    <source>
        <dbReference type="EMBL" id="PWC00806.1"/>
    </source>
</evidence>
<feature type="signal peptide" evidence="1">
    <location>
        <begin position="1"/>
        <end position="28"/>
    </location>
</feature>
<comment type="caution">
    <text evidence="2">The sequence shown here is derived from an EMBL/GenBank/DDBJ whole genome shotgun (WGS) entry which is preliminary data.</text>
</comment>
<proteinExistence type="predicted"/>
<keyword evidence="3" id="KW-1185">Reference proteome</keyword>
<dbReference type="RefSeq" id="WP_108431790.1">
    <property type="nucleotide sequence ID" value="NZ_CP026947.1"/>
</dbReference>
<accession>A0A2U1T470</accession>
<protein>
    <recommendedName>
        <fullName evidence="4">Secreted protein</fullName>
    </recommendedName>
</protein>
<evidence type="ECO:0000313" key="3">
    <source>
        <dbReference type="Proteomes" id="UP000244989"/>
    </source>
</evidence>
<evidence type="ECO:0008006" key="4">
    <source>
        <dbReference type="Google" id="ProtNLM"/>
    </source>
</evidence>
<name>A0A2U1T470_9CORY</name>
<reference evidence="3" key="1">
    <citation type="submission" date="2018-04" db="EMBL/GenBank/DDBJ databases">
        <authorList>
            <person name="Liu S."/>
            <person name="Wang Z."/>
            <person name="Li J."/>
        </authorList>
    </citation>
    <scope>NUCLEOTIDE SEQUENCE [LARGE SCALE GENOMIC DNA]</scope>
    <source>
        <strain evidence="3">2189</strain>
    </source>
</reference>
<dbReference type="OrthoDB" id="4424756at2"/>
<dbReference type="AlphaFoldDB" id="A0A2U1T470"/>
<sequence length="234" mass="23859">MLNLSKLNRRLVTGLTTLALTGVGTALATPAAAQSAPPAGSVPMSSTYLDELGRPTPYLQERVREFANQPFVPPQLRDTLLSALAFTAGYGELGGPELPTDAPTFTQFYWPTISGGCIGGQGDAVASALAVPGPATIPAPGAAEGQTSFLFTALGTPPAAENQGGLYVHWLNLDNLRFGATPLANNGINPEGPATVSGTADTGNGTIVAIVGGDLNTTESTCHFLPTAAIIDAR</sequence>
<dbReference type="KEGG" id="cyz:C3B44_07240"/>
<keyword evidence="1" id="KW-0732">Signal</keyword>